<evidence type="ECO:0000256" key="1">
    <source>
        <dbReference type="SAM" id="MobiDB-lite"/>
    </source>
</evidence>
<keyword evidence="3" id="KW-1185">Reference proteome</keyword>
<dbReference type="AlphaFoldDB" id="A0A7I4YE66"/>
<feature type="compositionally biased region" description="Basic and acidic residues" evidence="1">
    <location>
        <begin position="188"/>
        <end position="199"/>
    </location>
</feature>
<sequence length="241" mass="27278">AGVRTYVVMFLDMQIRICVLYEYKLNRNVPVAFENLSRAFGDGAISRESVYRWYHRFRKGNENLEDERGPFSIIDDDELKKVVEENPNLSLRELANRFGVGRTAIRYHLDKIANGKRVRYDAKKAEDAKKRKQGKTLEDDEKASSSPEGTEGTPPLEASVKKEDGTAAPIVRVGQPQDSKQEIPTASTREEIDTIQNDKEADESIGSNSSQHDVCDQEIGVINLNHVGEPRETKECITYLF</sequence>
<dbReference type="WBParaSite" id="HCON_00088915-00001">
    <property type="protein sequence ID" value="HCON_00088915-00001"/>
    <property type="gene ID" value="HCON_00088915"/>
</dbReference>
<feature type="region of interest" description="Disordered" evidence="1">
    <location>
        <begin position="120"/>
        <end position="212"/>
    </location>
</feature>
<evidence type="ECO:0000313" key="3">
    <source>
        <dbReference type="Proteomes" id="UP000025227"/>
    </source>
</evidence>
<name>A0A7I4YE66_HAECO</name>
<protein>
    <submittedName>
        <fullName evidence="4">HTH_48 domain-containing protein</fullName>
    </submittedName>
</protein>
<dbReference type="GO" id="GO:0042800">
    <property type="term" value="F:histone H3K4 methyltransferase activity"/>
    <property type="evidence" value="ECO:0007669"/>
    <property type="project" value="TreeGrafter"/>
</dbReference>
<dbReference type="PANTHER" id="PTHR46060:SF2">
    <property type="entry name" value="HISTONE-LYSINE N-METHYLTRANSFERASE SETMAR"/>
    <property type="match status" value="1"/>
</dbReference>
<dbReference type="GO" id="GO:0035861">
    <property type="term" value="C:site of double-strand break"/>
    <property type="evidence" value="ECO:0007669"/>
    <property type="project" value="TreeGrafter"/>
</dbReference>
<dbReference type="Gene3D" id="1.10.10.10">
    <property type="entry name" value="Winged helix-like DNA-binding domain superfamily/Winged helix DNA-binding domain"/>
    <property type="match status" value="1"/>
</dbReference>
<dbReference type="GO" id="GO:0031297">
    <property type="term" value="P:replication fork processing"/>
    <property type="evidence" value="ECO:0007669"/>
    <property type="project" value="TreeGrafter"/>
</dbReference>
<dbReference type="GO" id="GO:0006303">
    <property type="term" value="P:double-strand break repair via nonhomologous end joining"/>
    <property type="evidence" value="ECO:0007669"/>
    <property type="project" value="TreeGrafter"/>
</dbReference>
<dbReference type="GO" id="GO:0000729">
    <property type="term" value="P:DNA double-strand break processing"/>
    <property type="evidence" value="ECO:0007669"/>
    <property type="project" value="TreeGrafter"/>
</dbReference>
<dbReference type="InterPro" id="IPR052709">
    <property type="entry name" value="Transposase-MT_Hybrid"/>
</dbReference>
<evidence type="ECO:0000313" key="4">
    <source>
        <dbReference type="WBParaSite" id="HCON_00088915-00001"/>
    </source>
</evidence>
<dbReference type="OrthoDB" id="5866656at2759"/>
<dbReference type="GO" id="GO:0003690">
    <property type="term" value="F:double-stranded DNA binding"/>
    <property type="evidence" value="ECO:0007669"/>
    <property type="project" value="TreeGrafter"/>
</dbReference>
<dbReference type="InterPro" id="IPR036388">
    <property type="entry name" value="WH-like_DNA-bd_sf"/>
</dbReference>
<dbReference type="GO" id="GO:0046975">
    <property type="term" value="F:histone H3K36 methyltransferase activity"/>
    <property type="evidence" value="ECO:0007669"/>
    <property type="project" value="TreeGrafter"/>
</dbReference>
<feature type="domain" description="Mos1 transposase HTH" evidence="2">
    <location>
        <begin position="14"/>
        <end position="61"/>
    </location>
</feature>
<dbReference type="PANTHER" id="PTHR46060">
    <property type="entry name" value="MARINER MOS1 TRANSPOSASE-LIKE PROTEIN"/>
    <property type="match status" value="1"/>
</dbReference>
<dbReference type="GO" id="GO:0000014">
    <property type="term" value="F:single-stranded DNA endodeoxyribonuclease activity"/>
    <property type="evidence" value="ECO:0007669"/>
    <property type="project" value="TreeGrafter"/>
</dbReference>
<reference evidence="4" key="1">
    <citation type="submission" date="2020-12" db="UniProtKB">
        <authorList>
            <consortium name="WormBaseParasite"/>
        </authorList>
    </citation>
    <scope>IDENTIFICATION</scope>
    <source>
        <strain evidence="4">MHco3</strain>
    </source>
</reference>
<dbReference type="InterPro" id="IPR041426">
    <property type="entry name" value="Mos1_HTH"/>
</dbReference>
<dbReference type="Pfam" id="PF17906">
    <property type="entry name" value="HTH_48"/>
    <property type="match status" value="1"/>
</dbReference>
<dbReference type="Gene3D" id="1.10.10.1450">
    <property type="match status" value="1"/>
</dbReference>
<dbReference type="GO" id="GO:0005634">
    <property type="term" value="C:nucleus"/>
    <property type="evidence" value="ECO:0007669"/>
    <property type="project" value="TreeGrafter"/>
</dbReference>
<organism evidence="3 4">
    <name type="scientific">Haemonchus contortus</name>
    <name type="common">Barber pole worm</name>
    <dbReference type="NCBI Taxonomy" id="6289"/>
    <lineage>
        <taxon>Eukaryota</taxon>
        <taxon>Metazoa</taxon>
        <taxon>Ecdysozoa</taxon>
        <taxon>Nematoda</taxon>
        <taxon>Chromadorea</taxon>
        <taxon>Rhabditida</taxon>
        <taxon>Rhabditina</taxon>
        <taxon>Rhabditomorpha</taxon>
        <taxon>Strongyloidea</taxon>
        <taxon>Trichostrongylidae</taxon>
        <taxon>Haemonchus</taxon>
    </lineage>
</organism>
<dbReference type="GO" id="GO:0044547">
    <property type="term" value="F:DNA topoisomerase binding"/>
    <property type="evidence" value="ECO:0007669"/>
    <property type="project" value="TreeGrafter"/>
</dbReference>
<evidence type="ECO:0000259" key="2">
    <source>
        <dbReference type="Pfam" id="PF17906"/>
    </source>
</evidence>
<dbReference type="GO" id="GO:0044774">
    <property type="term" value="P:mitotic DNA integrity checkpoint signaling"/>
    <property type="evidence" value="ECO:0007669"/>
    <property type="project" value="TreeGrafter"/>
</dbReference>
<dbReference type="Proteomes" id="UP000025227">
    <property type="component" value="Unplaced"/>
</dbReference>
<dbReference type="GO" id="GO:0015074">
    <property type="term" value="P:DNA integration"/>
    <property type="evidence" value="ECO:0007669"/>
    <property type="project" value="TreeGrafter"/>
</dbReference>
<dbReference type="GO" id="GO:0000793">
    <property type="term" value="C:condensed chromosome"/>
    <property type="evidence" value="ECO:0007669"/>
    <property type="project" value="TreeGrafter"/>
</dbReference>
<feature type="compositionally biased region" description="Polar residues" evidence="1">
    <location>
        <begin position="176"/>
        <end position="187"/>
    </location>
</feature>
<feature type="compositionally biased region" description="Basic and acidic residues" evidence="1">
    <location>
        <begin position="120"/>
        <end position="129"/>
    </location>
</feature>
<accession>A0A7I4YE66</accession>
<proteinExistence type="predicted"/>
<dbReference type="GO" id="GO:0003697">
    <property type="term" value="F:single-stranded DNA binding"/>
    <property type="evidence" value="ECO:0007669"/>
    <property type="project" value="TreeGrafter"/>
</dbReference>